<keyword evidence="3" id="KW-1185">Reference proteome</keyword>
<evidence type="ECO:0008006" key="4">
    <source>
        <dbReference type="Google" id="ProtNLM"/>
    </source>
</evidence>
<dbReference type="EMBL" id="CP044108">
    <property type="protein sequence ID" value="QEU11219.1"/>
    <property type="molecule type" value="Genomic_DNA"/>
</dbReference>
<evidence type="ECO:0000313" key="3">
    <source>
        <dbReference type="Proteomes" id="UP000323865"/>
    </source>
</evidence>
<dbReference type="RefSeq" id="WP_074298277.1">
    <property type="nucleotide sequence ID" value="NZ_CP044108.1"/>
</dbReference>
<feature type="signal peptide" evidence="1">
    <location>
        <begin position="1"/>
        <end position="27"/>
    </location>
</feature>
<reference evidence="2 3" key="1">
    <citation type="submission" date="2019-09" db="EMBL/GenBank/DDBJ databases">
        <title>FDA dAtabase for Regulatory Grade micrObial Sequences (FDA-ARGOS): Supporting development and validation of Infectious Disease Dx tests.</title>
        <authorList>
            <person name="Sciortino C."/>
            <person name="Tallon L."/>
            <person name="Sadzewicz L."/>
            <person name="Vavikolanu K."/>
            <person name="Mehta A."/>
            <person name="Aluvathingal J."/>
            <person name="Nadendla S."/>
            <person name="Nandy P."/>
            <person name="Geyer C."/>
            <person name="Yan Y."/>
            <person name="Sichtig H."/>
        </authorList>
    </citation>
    <scope>NUCLEOTIDE SEQUENCE [LARGE SCALE GENOMIC DNA]</scope>
    <source>
        <strain evidence="2 3">FDAARGOS_640</strain>
    </source>
</reference>
<dbReference type="Proteomes" id="UP000323865">
    <property type="component" value="Chromosome"/>
</dbReference>
<name>A0ABX6A2X4_9MICO</name>
<organism evidence="2 3">
    <name type="scientific">Dermabacter vaginalis</name>
    <dbReference type="NCBI Taxonomy" id="1630135"/>
    <lineage>
        <taxon>Bacteria</taxon>
        <taxon>Bacillati</taxon>
        <taxon>Actinomycetota</taxon>
        <taxon>Actinomycetes</taxon>
        <taxon>Micrococcales</taxon>
        <taxon>Dermabacteraceae</taxon>
        <taxon>Dermabacter</taxon>
    </lineage>
</organism>
<protein>
    <recommendedName>
        <fullName evidence="4">Secreted protein</fullName>
    </recommendedName>
</protein>
<gene>
    <name evidence="2" type="ORF">FOB48_02125</name>
</gene>
<evidence type="ECO:0000313" key="2">
    <source>
        <dbReference type="EMBL" id="QEU11219.1"/>
    </source>
</evidence>
<keyword evidence="1" id="KW-0732">Signal</keyword>
<proteinExistence type="predicted"/>
<accession>A0ABX6A2X4</accession>
<evidence type="ECO:0000256" key="1">
    <source>
        <dbReference type="SAM" id="SignalP"/>
    </source>
</evidence>
<feature type="chain" id="PRO_5046169294" description="Secreted protein" evidence="1">
    <location>
        <begin position="28"/>
        <end position="471"/>
    </location>
</feature>
<sequence length="471" mass="50382">MPRSLTLPRPLLAFAAALMLALLPACGALSQSTSLGKASGSSGTGPASAFSGIDFENTTIANFDRCPHMDEPETLRVKNGNGTVDVEIYYPYDVDEETYDVFVPGNTEKPLFVKLGDPAQEIAIVSFECAFPAADQTYEQGYLALGIVDGEVTQLGALSSANYRERYSTTGGDSKGFERFEIVSTEGGEILMKEKSPDPRNFYPDGRPPIILGGESDPYTAFSRWSLNDEGTKVVRTGRADTLEELNAHSPSEDNHARLCGRWGNSDEYEWNARENGDDACQASSTITLNGNPACKEISLGPSSKEFALMQCEVLESTFAMGTDGVPVTFDAVSVSAEDMTDVSSTMEGEPSFAFTNGHGILCTMYPNDHFNEPSADCERVGDPDPVASFSYNISGGEVSSNDEVPEVQNSYRIDVNSVKTLEVGTAVRYGGIACTANDDDKSITCIHGVSGEWFTIGPSGNNSSAGNEPG</sequence>